<evidence type="ECO:0000313" key="3">
    <source>
        <dbReference type="Proteomes" id="UP000624325"/>
    </source>
</evidence>
<reference evidence="2 3" key="1">
    <citation type="submission" date="2021-01" db="EMBL/GenBank/DDBJ databases">
        <title>Whole genome shotgun sequence of Asanoa iriomotensis NBRC 100142.</title>
        <authorList>
            <person name="Komaki H."/>
            <person name="Tamura T."/>
        </authorList>
    </citation>
    <scope>NUCLEOTIDE SEQUENCE [LARGE SCALE GENOMIC DNA]</scope>
    <source>
        <strain evidence="2 3">NBRC 100142</strain>
    </source>
</reference>
<gene>
    <name evidence="2" type="ORF">Air01nite_71430</name>
</gene>
<dbReference type="Gene3D" id="2.40.10.120">
    <property type="match status" value="1"/>
</dbReference>
<dbReference type="Pfam" id="PF13365">
    <property type="entry name" value="Trypsin_2"/>
    <property type="match status" value="1"/>
</dbReference>
<comment type="caution">
    <text evidence="2">The sequence shown here is derived from an EMBL/GenBank/DDBJ whole genome shotgun (WGS) entry which is preliminary data.</text>
</comment>
<dbReference type="InterPro" id="IPR045450">
    <property type="entry name" value="VMAP_C"/>
</dbReference>
<feature type="domain" description="vWA-MoxR associated protein C-terminal" evidence="1">
    <location>
        <begin position="535"/>
        <end position="765"/>
    </location>
</feature>
<evidence type="ECO:0000259" key="1">
    <source>
        <dbReference type="Pfam" id="PF20028"/>
    </source>
</evidence>
<dbReference type="EMBL" id="BONC01000086">
    <property type="protein sequence ID" value="GIF61048.1"/>
    <property type="molecule type" value="Genomic_DNA"/>
</dbReference>
<dbReference type="Proteomes" id="UP000624325">
    <property type="component" value="Unassembled WGS sequence"/>
</dbReference>
<accession>A0ABQ4CE55</accession>
<organism evidence="2 3">
    <name type="scientific">Asanoa iriomotensis</name>
    <dbReference type="NCBI Taxonomy" id="234613"/>
    <lineage>
        <taxon>Bacteria</taxon>
        <taxon>Bacillati</taxon>
        <taxon>Actinomycetota</taxon>
        <taxon>Actinomycetes</taxon>
        <taxon>Micromonosporales</taxon>
        <taxon>Micromonosporaceae</taxon>
        <taxon>Asanoa</taxon>
    </lineage>
</organism>
<evidence type="ECO:0000313" key="2">
    <source>
        <dbReference type="EMBL" id="GIF61048.1"/>
    </source>
</evidence>
<name>A0ABQ4CE55_9ACTN</name>
<dbReference type="RefSeq" id="WP_203707865.1">
    <property type="nucleotide sequence ID" value="NZ_BAAALU010000006.1"/>
</dbReference>
<protein>
    <recommendedName>
        <fullName evidence="1">vWA-MoxR associated protein C-terminal domain-containing protein</fullName>
    </recommendedName>
</protein>
<sequence length="789" mass="87218">MRIADQTGVVLGCGVLVSARHIVTCAHVLSPARERPTGPFLVDFPRSASGFDATATVAVGGWVPVTDNGRGDVAVLEFDKALAEDISPAVLDHGRDKRGRDARVFGHPVGVANGVWSRGQVADTVGPHNELVQLSPGMATHHERIERGYSGGGVMVDERVVGIVTSSVAGTERLAAFMIPMEVVAVHWQRLVLLPEGRDGFVEPSATQQLIAQFARFEALTRYQERIVALLPTRVRDDIGPPPHSVSSIVEACRLRSELRQLADLVIYFEQGSPSLVRPLEAVLAAQRVQAESPSAETPDELTPDQLRKLTDALVRMRYFLDPLTRKTYFETFVRRARDVLHRQVALTPTTDVYADAENLIQVCLPIPGSLRLFVDAIPPADRVPGTGFGELVLVVEEICIERILTDAERHTLVELVRTAPRDVVASAHRRCLDPFESVGPIDGADPDKLVRRIESLAGRRDRPPRVVHFSEQLAAFLPELRSDLHDWGDRVCARLGARRVDLGTLRQSVTADQLSLDRPVMSVRLVPDSIERSQFLLAITLDRGGGARRQLVANDQPEPIDRLVERVDAAIGHALELVDYDEGFMIEVIVPRALIAEPVDTWPITDEFFEDQIGRRFPIVLRSLERMSEPKVRPQWRRKWRLAQDQRHPDPASMHFLGHESGDTAFAVRERLRSDEKLFLAMGGPPAPHSDKRAPDAYAAALSAGIPYLAWVRDPALEEVLRAALDRALTRHPVRSLVDIVAAWRTATTDDAEAAALAAHITLMVCDEERTPNPSGALDLRAPARRRT</sequence>
<dbReference type="SUPFAM" id="SSF50494">
    <property type="entry name" value="Trypsin-like serine proteases"/>
    <property type="match status" value="1"/>
</dbReference>
<keyword evidence="3" id="KW-1185">Reference proteome</keyword>
<dbReference type="Pfam" id="PF20028">
    <property type="entry name" value="VMAP-C"/>
    <property type="match status" value="1"/>
</dbReference>
<proteinExistence type="predicted"/>
<dbReference type="InterPro" id="IPR009003">
    <property type="entry name" value="Peptidase_S1_PA"/>
</dbReference>